<gene>
    <name evidence="1" type="ORF">WKW77_05245</name>
</gene>
<dbReference type="InterPro" id="IPR021250">
    <property type="entry name" value="DUF2789"/>
</dbReference>
<dbReference type="Gene3D" id="1.10.10.1130">
    <property type="entry name" value="Uncharacterised protein PF10982, DUF2789"/>
    <property type="match status" value="1"/>
</dbReference>
<dbReference type="EMBL" id="JBBKZU010000002">
    <property type="protein sequence ID" value="MEJ8810464.1"/>
    <property type="molecule type" value="Genomic_DNA"/>
</dbReference>
<comment type="caution">
    <text evidence="1">The sequence shown here is derived from an EMBL/GenBank/DDBJ whole genome shotgun (WGS) entry which is preliminary data.</text>
</comment>
<dbReference type="InterPro" id="IPR038086">
    <property type="entry name" value="DUF2789_sf"/>
</dbReference>
<evidence type="ECO:0000313" key="1">
    <source>
        <dbReference type="EMBL" id="MEJ8810464.1"/>
    </source>
</evidence>
<organism evidence="1 2">
    <name type="scientific">Variovorax ureilyticus</name>
    <dbReference type="NCBI Taxonomy" id="1836198"/>
    <lineage>
        <taxon>Bacteria</taxon>
        <taxon>Pseudomonadati</taxon>
        <taxon>Pseudomonadota</taxon>
        <taxon>Betaproteobacteria</taxon>
        <taxon>Burkholderiales</taxon>
        <taxon>Comamonadaceae</taxon>
        <taxon>Variovorax</taxon>
    </lineage>
</organism>
<name>A0ABU8V9Y9_9BURK</name>
<accession>A0ABU8V9Y9</accession>
<sequence>MELSNHTLRDLFSQLGLPDSHGEIETFIATHRPLADNVPLPDAPFWTPSQARFLREEINEDADWAELVDQLNLRLRA</sequence>
<dbReference type="RefSeq" id="WP_340355786.1">
    <property type="nucleotide sequence ID" value="NZ_JBBKZU010000002.1"/>
</dbReference>
<reference evidence="1 2" key="1">
    <citation type="submission" date="2024-03" db="EMBL/GenBank/DDBJ databases">
        <title>Novel species of the genus Variovorax.</title>
        <authorList>
            <person name="Liu Q."/>
            <person name="Xin Y.-H."/>
        </authorList>
    </citation>
    <scope>NUCLEOTIDE SEQUENCE [LARGE SCALE GENOMIC DNA]</scope>
    <source>
        <strain evidence="1 2">KACC 18899</strain>
    </source>
</reference>
<keyword evidence="2" id="KW-1185">Reference proteome</keyword>
<dbReference type="Proteomes" id="UP001365846">
    <property type="component" value="Unassembled WGS sequence"/>
</dbReference>
<evidence type="ECO:0000313" key="2">
    <source>
        <dbReference type="Proteomes" id="UP001365846"/>
    </source>
</evidence>
<proteinExistence type="predicted"/>
<dbReference type="Pfam" id="PF10982">
    <property type="entry name" value="DUF2789"/>
    <property type="match status" value="1"/>
</dbReference>
<protein>
    <submittedName>
        <fullName evidence="1">DUF2789 domain-containing protein</fullName>
    </submittedName>
</protein>